<organism evidence="1">
    <name type="scientific">Guillardia theta (strain CCMP2712)</name>
    <name type="common">Cryptophyte</name>
    <dbReference type="NCBI Taxonomy" id="905079"/>
    <lineage>
        <taxon>Eukaryota</taxon>
        <taxon>Cryptophyceae</taxon>
        <taxon>Pyrenomonadales</taxon>
        <taxon>Geminigeraceae</taxon>
        <taxon>Guillardia</taxon>
    </lineage>
</organism>
<reference evidence="3" key="2">
    <citation type="submission" date="2012-11" db="EMBL/GenBank/DDBJ databases">
        <authorList>
            <person name="Kuo A."/>
            <person name="Curtis B.A."/>
            <person name="Tanifuji G."/>
            <person name="Burki F."/>
            <person name="Gruber A."/>
            <person name="Irimia M."/>
            <person name="Maruyama S."/>
            <person name="Arias M.C."/>
            <person name="Ball S.G."/>
            <person name="Gile G.H."/>
            <person name="Hirakawa Y."/>
            <person name="Hopkins J.F."/>
            <person name="Rensing S.A."/>
            <person name="Schmutz J."/>
            <person name="Symeonidi A."/>
            <person name="Elias M."/>
            <person name="Eveleigh R.J."/>
            <person name="Herman E.K."/>
            <person name="Klute M.J."/>
            <person name="Nakayama T."/>
            <person name="Obornik M."/>
            <person name="Reyes-Prieto A."/>
            <person name="Armbrust E.V."/>
            <person name="Aves S.J."/>
            <person name="Beiko R.G."/>
            <person name="Coutinho P."/>
            <person name="Dacks J.B."/>
            <person name="Durnford D.G."/>
            <person name="Fast N.M."/>
            <person name="Green B.R."/>
            <person name="Grisdale C."/>
            <person name="Hempe F."/>
            <person name="Henrissat B."/>
            <person name="Hoppner M.P."/>
            <person name="Ishida K.-I."/>
            <person name="Kim E."/>
            <person name="Koreny L."/>
            <person name="Kroth P.G."/>
            <person name="Liu Y."/>
            <person name="Malik S.-B."/>
            <person name="Maier U.G."/>
            <person name="McRose D."/>
            <person name="Mock T."/>
            <person name="Neilson J.A."/>
            <person name="Onodera N.T."/>
            <person name="Poole A.M."/>
            <person name="Pritham E.J."/>
            <person name="Richards T.A."/>
            <person name="Rocap G."/>
            <person name="Roy S.W."/>
            <person name="Sarai C."/>
            <person name="Schaack S."/>
            <person name="Shirato S."/>
            <person name="Slamovits C.H."/>
            <person name="Spencer D.F."/>
            <person name="Suzuki S."/>
            <person name="Worden A.Z."/>
            <person name="Zauner S."/>
            <person name="Barry K."/>
            <person name="Bell C."/>
            <person name="Bharti A.K."/>
            <person name="Crow J.A."/>
            <person name="Grimwood J."/>
            <person name="Kramer R."/>
            <person name="Lindquist E."/>
            <person name="Lucas S."/>
            <person name="Salamov A."/>
            <person name="McFadden G.I."/>
            <person name="Lane C.E."/>
            <person name="Keeling P.J."/>
            <person name="Gray M.W."/>
            <person name="Grigoriev I.V."/>
            <person name="Archibald J.M."/>
        </authorList>
    </citation>
    <scope>NUCLEOTIDE SEQUENCE</scope>
    <source>
        <strain evidence="3">CCMP2712</strain>
    </source>
</reference>
<dbReference type="HOGENOM" id="CLU_2101602_0_0_1"/>
<evidence type="ECO:0008006" key="4">
    <source>
        <dbReference type="Google" id="ProtNLM"/>
    </source>
</evidence>
<dbReference type="EnsemblProtists" id="EKX41493">
    <property type="protein sequence ID" value="EKX41493"/>
    <property type="gene ID" value="GUITHDRAFT_112465"/>
</dbReference>
<evidence type="ECO:0000313" key="3">
    <source>
        <dbReference type="Proteomes" id="UP000011087"/>
    </source>
</evidence>
<dbReference type="InterPro" id="IPR036502">
    <property type="entry name" value="NiSOD_sf"/>
</dbReference>
<name>L1IYZ2_GUITC</name>
<dbReference type="EMBL" id="JH993023">
    <property type="protein sequence ID" value="EKX41493.1"/>
    <property type="molecule type" value="Genomic_DNA"/>
</dbReference>
<dbReference type="KEGG" id="gtt:GUITHDRAFT_112465"/>
<proteinExistence type="predicted"/>
<dbReference type="Gene3D" id="1.20.120.400">
    <property type="entry name" value="Nickel-containing superoxide dismutase"/>
    <property type="match status" value="1"/>
</dbReference>
<dbReference type="GO" id="GO:0016151">
    <property type="term" value="F:nickel cation binding"/>
    <property type="evidence" value="ECO:0007669"/>
    <property type="project" value="InterPro"/>
</dbReference>
<dbReference type="GeneID" id="17298170"/>
<dbReference type="GO" id="GO:0004784">
    <property type="term" value="F:superoxide dismutase activity"/>
    <property type="evidence" value="ECO:0007669"/>
    <property type="project" value="InterPro"/>
</dbReference>
<evidence type="ECO:0000313" key="2">
    <source>
        <dbReference type="EnsemblProtists" id="EKX41493"/>
    </source>
</evidence>
<dbReference type="AlphaFoldDB" id="L1IYZ2"/>
<dbReference type="PaxDb" id="55529-EKX41493"/>
<dbReference type="InterPro" id="IPR014123">
    <property type="entry name" value="Superoxide_dismutase_Ni-type"/>
</dbReference>
<accession>L1IYZ2</accession>
<protein>
    <recommendedName>
        <fullName evidence="4">Superoxide dismutase</fullName>
    </recommendedName>
</protein>
<reference evidence="1 3" key="1">
    <citation type="journal article" date="2012" name="Nature">
        <title>Algal genomes reveal evolutionary mosaicism and the fate of nucleomorphs.</title>
        <authorList>
            <consortium name="DOE Joint Genome Institute"/>
            <person name="Curtis B.A."/>
            <person name="Tanifuji G."/>
            <person name="Burki F."/>
            <person name="Gruber A."/>
            <person name="Irimia M."/>
            <person name="Maruyama S."/>
            <person name="Arias M.C."/>
            <person name="Ball S.G."/>
            <person name="Gile G.H."/>
            <person name="Hirakawa Y."/>
            <person name="Hopkins J.F."/>
            <person name="Kuo A."/>
            <person name="Rensing S.A."/>
            <person name="Schmutz J."/>
            <person name="Symeonidi A."/>
            <person name="Elias M."/>
            <person name="Eveleigh R.J."/>
            <person name="Herman E.K."/>
            <person name="Klute M.J."/>
            <person name="Nakayama T."/>
            <person name="Obornik M."/>
            <person name="Reyes-Prieto A."/>
            <person name="Armbrust E.V."/>
            <person name="Aves S.J."/>
            <person name="Beiko R.G."/>
            <person name="Coutinho P."/>
            <person name="Dacks J.B."/>
            <person name="Durnford D.G."/>
            <person name="Fast N.M."/>
            <person name="Green B.R."/>
            <person name="Grisdale C.J."/>
            <person name="Hempel F."/>
            <person name="Henrissat B."/>
            <person name="Hoppner M.P."/>
            <person name="Ishida K."/>
            <person name="Kim E."/>
            <person name="Koreny L."/>
            <person name="Kroth P.G."/>
            <person name="Liu Y."/>
            <person name="Malik S.B."/>
            <person name="Maier U.G."/>
            <person name="McRose D."/>
            <person name="Mock T."/>
            <person name="Neilson J.A."/>
            <person name="Onodera N.T."/>
            <person name="Poole A.M."/>
            <person name="Pritham E.J."/>
            <person name="Richards T.A."/>
            <person name="Rocap G."/>
            <person name="Roy S.W."/>
            <person name="Sarai C."/>
            <person name="Schaack S."/>
            <person name="Shirato S."/>
            <person name="Slamovits C.H."/>
            <person name="Spencer D.F."/>
            <person name="Suzuki S."/>
            <person name="Worden A.Z."/>
            <person name="Zauner S."/>
            <person name="Barry K."/>
            <person name="Bell C."/>
            <person name="Bharti A.K."/>
            <person name="Crow J.A."/>
            <person name="Grimwood J."/>
            <person name="Kramer R."/>
            <person name="Lindquist E."/>
            <person name="Lucas S."/>
            <person name="Salamov A."/>
            <person name="McFadden G.I."/>
            <person name="Lane C.E."/>
            <person name="Keeling P.J."/>
            <person name="Gray M.W."/>
            <person name="Grigoriev I.V."/>
            <person name="Archibald J.M."/>
        </authorList>
    </citation>
    <scope>NUCLEOTIDE SEQUENCE</scope>
    <source>
        <strain evidence="1 3">CCMP2712</strain>
    </source>
</reference>
<dbReference type="RefSeq" id="XP_005828473.1">
    <property type="nucleotide sequence ID" value="XM_005828416.1"/>
</dbReference>
<sequence>MLLRSLKTVATASFGLAGANLLLSNRPREAFAHCQVPCGIFDDAARFKLMFEDIRTIKKAQGLVQDLSVLKDAQSIPLNPFGRVVCPGTAYQSTSGHEQSQALEDVWEKYDQYMNH</sequence>
<dbReference type="Proteomes" id="UP000011087">
    <property type="component" value="Unassembled WGS sequence"/>
</dbReference>
<dbReference type="Pfam" id="PF09055">
    <property type="entry name" value="Sod_Ni"/>
    <property type="match status" value="1"/>
</dbReference>
<evidence type="ECO:0000313" key="1">
    <source>
        <dbReference type="EMBL" id="EKX41493.1"/>
    </source>
</evidence>
<keyword evidence="3" id="KW-1185">Reference proteome</keyword>
<gene>
    <name evidence="1" type="ORF">GUITHDRAFT_112465</name>
</gene>
<reference evidence="2" key="3">
    <citation type="submission" date="2015-06" db="UniProtKB">
        <authorList>
            <consortium name="EnsemblProtists"/>
        </authorList>
    </citation>
    <scope>IDENTIFICATION</scope>
</reference>